<keyword evidence="12" id="KW-0234">DNA repair</keyword>
<keyword evidence="17" id="KW-1185">Reference proteome</keyword>
<dbReference type="CDD" id="cd00056">
    <property type="entry name" value="ENDO3c"/>
    <property type="match status" value="1"/>
</dbReference>
<dbReference type="SMART" id="SM00478">
    <property type="entry name" value="ENDO3c"/>
    <property type="match status" value="1"/>
</dbReference>
<evidence type="ECO:0000256" key="9">
    <source>
        <dbReference type="ARBA" id="ARBA00022801"/>
    </source>
</evidence>
<dbReference type="SUPFAM" id="SSF55811">
    <property type="entry name" value="Nudix"/>
    <property type="match status" value="1"/>
</dbReference>
<evidence type="ECO:0000256" key="5">
    <source>
        <dbReference type="ARBA" id="ARBA00022023"/>
    </source>
</evidence>
<evidence type="ECO:0000313" key="17">
    <source>
        <dbReference type="Proteomes" id="UP001254608"/>
    </source>
</evidence>
<evidence type="ECO:0000256" key="3">
    <source>
        <dbReference type="ARBA" id="ARBA00008343"/>
    </source>
</evidence>
<comment type="function">
    <text evidence="2">Adenine glycosylase active on G-A mispairs. MutY also corrects error-prone DNA synthesis past GO lesions which are due to the oxidatively damaged form of guanine: 7,8-dihydro-8-oxoguanine (8-oxo-dGTP).</text>
</comment>
<keyword evidence="9" id="KW-0378">Hydrolase</keyword>
<evidence type="ECO:0000313" key="16">
    <source>
        <dbReference type="EMBL" id="MDT0497153.1"/>
    </source>
</evidence>
<dbReference type="Pfam" id="PF00633">
    <property type="entry name" value="HHH"/>
    <property type="match status" value="1"/>
</dbReference>
<reference evidence="16 17" key="1">
    <citation type="submission" date="2023-09" db="EMBL/GenBank/DDBJ databases">
        <authorList>
            <person name="Rey-Velasco X."/>
        </authorList>
    </citation>
    <scope>NUCLEOTIDE SEQUENCE [LARGE SCALE GENOMIC DNA]</scope>
    <source>
        <strain evidence="16 17">W345</strain>
    </source>
</reference>
<evidence type="ECO:0000256" key="12">
    <source>
        <dbReference type="ARBA" id="ARBA00023204"/>
    </source>
</evidence>
<dbReference type="EMBL" id="JAVRIC010000007">
    <property type="protein sequence ID" value="MDT0497153.1"/>
    <property type="molecule type" value="Genomic_DNA"/>
</dbReference>
<name>A0ABU2WGZ5_9GAMM</name>
<dbReference type="PANTHER" id="PTHR42944:SF1">
    <property type="entry name" value="ADENINE DNA GLYCOSYLASE"/>
    <property type="match status" value="1"/>
</dbReference>
<dbReference type="Gene3D" id="1.10.340.30">
    <property type="entry name" value="Hypothetical protein, domain 2"/>
    <property type="match status" value="1"/>
</dbReference>
<dbReference type="Gene3D" id="1.10.1670.10">
    <property type="entry name" value="Helix-hairpin-Helix base-excision DNA repair enzymes (C-terminal)"/>
    <property type="match status" value="1"/>
</dbReference>
<keyword evidence="8 14" id="KW-0227">DNA damage</keyword>
<feature type="domain" description="HhH-GPD" evidence="15">
    <location>
        <begin position="45"/>
        <end position="196"/>
    </location>
</feature>
<comment type="catalytic activity">
    <reaction evidence="1 14">
        <text>Hydrolyzes free adenine bases from 7,8-dihydro-8-oxoguanine:adenine mismatched double-stranded DNA, leaving an apurinic site.</text>
        <dbReference type="EC" id="3.2.2.31"/>
    </reaction>
</comment>
<evidence type="ECO:0000256" key="14">
    <source>
        <dbReference type="RuleBase" id="RU365096"/>
    </source>
</evidence>
<dbReference type="SUPFAM" id="SSF48150">
    <property type="entry name" value="DNA-glycosylase"/>
    <property type="match status" value="1"/>
</dbReference>
<accession>A0ABU2WGZ5</accession>
<dbReference type="Gene3D" id="3.90.79.10">
    <property type="entry name" value="Nucleoside Triphosphate Pyrophosphohydrolase"/>
    <property type="match status" value="1"/>
</dbReference>
<dbReference type="NCBIfam" id="TIGR01084">
    <property type="entry name" value="mutY"/>
    <property type="match status" value="1"/>
</dbReference>
<evidence type="ECO:0000256" key="4">
    <source>
        <dbReference type="ARBA" id="ARBA00012045"/>
    </source>
</evidence>
<evidence type="ECO:0000256" key="6">
    <source>
        <dbReference type="ARBA" id="ARBA00022485"/>
    </source>
</evidence>
<proteinExistence type="inferred from homology"/>
<sequence length="357" mass="40253">MSRIEIETGGDFAARLLRWHAQHGRHDLPWLSPRSAYRVWLSEVMLQQTQVGTVTPYFHRFVERFPDVEYLAAAPIDDVLALWSGLGYYARARNLHRAAQRIVREHEGVFPTDFDAVCALPGIGRSTAGAILAQAHGQRHAILDGNVKRVLSRHSGTPGWPGETRVAQTLWRESEARLPETQLADYTQAIMDLGATVCTVRAPRCLLCPVSADCVARIEDLTTQLPGPRPKRVRPQREQFLLLLRDPKGQLWFERRPPCGIWGGLWCLPTLETPEQIADWGEAGDEPLSPIEHSFTHFDLRLKPILLRPRGNAVQERAGEWLTIEAALRRGLPAPIRSRLQQLEDDPEWHAPSTASN</sequence>
<evidence type="ECO:0000256" key="10">
    <source>
        <dbReference type="ARBA" id="ARBA00023004"/>
    </source>
</evidence>
<dbReference type="EC" id="3.2.2.31" evidence="4 14"/>
<evidence type="ECO:0000256" key="13">
    <source>
        <dbReference type="ARBA" id="ARBA00023295"/>
    </source>
</evidence>
<evidence type="ECO:0000256" key="11">
    <source>
        <dbReference type="ARBA" id="ARBA00023014"/>
    </source>
</evidence>
<keyword evidence="7" id="KW-0479">Metal-binding</keyword>
<keyword evidence="6" id="KW-0004">4Fe-4S</keyword>
<dbReference type="InterPro" id="IPR015797">
    <property type="entry name" value="NUDIX_hydrolase-like_dom_sf"/>
</dbReference>
<dbReference type="RefSeq" id="WP_311364545.1">
    <property type="nucleotide sequence ID" value="NZ_JAVRIC010000007.1"/>
</dbReference>
<gene>
    <name evidence="16" type="primary">mutY</name>
    <name evidence="16" type="ORF">RM530_07205</name>
</gene>
<organism evidence="16 17">
    <name type="scientific">Banduia mediterranea</name>
    <dbReference type="NCBI Taxonomy" id="3075609"/>
    <lineage>
        <taxon>Bacteria</taxon>
        <taxon>Pseudomonadati</taxon>
        <taxon>Pseudomonadota</taxon>
        <taxon>Gammaproteobacteria</taxon>
        <taxon>Nevskiales</taxon>
        <taxon>Algiphilaceae</taxon>
        <taxon>Banduia</taxon>
    </lineage>
</organism>
<keyword evidence="11" id="KW-0411">Iron-sulfur</keyword>
<evidence type="ECO:0000256" key="2">
    <source>
        <dbReference type="ARBA" id="ARBA00002933"/>
    </source>
</evidence>
<evidence type="ECO:0000256" key="7">
    <source>
        <dbReference type="ARBA" id="ARBA00022723"/>
    </source>
</evidence>
<dbReference type="InterPro" id="IPR000445">
    <property type="entry name" value="HhH_motif"/>
</dbReference>
<dbReference type="InterPro" id="IPR003265">
    <property type="entry name" value="HhH-GPD_domain"/>
</dbReference>
<dbReference type="Proteomes" id="UP001254608">
    <property type="component" value="Unassembled WGS sequence"/>
</dbReference>
<dbReference type="InterPro" id="IPR044298">
    <property type="entry name" value="MIG/MutY"/>
</dbReference>
<dbReference type="InterPro" id="IPR023170">
    <property type="entry name" value="HhH_base_excis_C"/>
</dbReference>
<dbReference type="InterPro" id="IPR029119">
    <property type="entry name" value="MutY_C"/>
</dbReference>
<protein>
    <recommendedName>
        <fullName evidence="5 14">Adenine DNA glycosylase</fullName>
        <ecNumber evidence="4 14">3.2.2.31</ecNumber>
    </recommendedName>
</protein>
<keyword evidence="10 14" id="KW-0408">Iron</keyword>
<evidence type="ECO:0000256" key="1">
    <source>
        <dbReference type="ARBA" id="ARBA00000843"/>
    </source>
</evidence>
<dbReference type="Pfam" id="PF00730">
    <property type="entry name" value="HhH-GPD"/>
    <property type="match status" value="1"/>
</dbReference>
<dbReference type="CDD" id="cd03431">
    <property type="entry name" value="NUDIX_DNA_Glycosylase_C-MutY"/>
    <property type="match status" value="1"/>
</dbReference>
<comment type="cofactor">
    <cofactor evidence="14">
        <name>[4Fe-4S] cluster</name>
        <dbReference type="ChEBI" id="CHEBI:49883"/>
    </cofactor>
    <text evidence="14">Binds 1 [4Fe-4S] cluster.</text>
</comment>
<evidence type="ECO:0000256" key="8">
    <source>
        <dbReference type="ARBA" id="ARBA00022763"/>
    </source>
</evidence>
<dbReference type="InterPro" id="IPR011257">
    <property type="entry name" value="DNA_glycosylase"/>
</dbReference>
<dbReference type="PANTHER" id="PTHR42944">
    <property type="entry name" value="ADENINE DNA GLYCOSYLASE"/>
    <property type="match status" value="1"/>
</dbReference>
<dbReference type="Pfam" id="PF14815">
    <property type="entry name" value="NUDIX_4"/>
    <property type="match status" value="1"/>
</dbReference>
<comment type="similarity">
    <text evidence="3 14">Belongs to the Nth/MutY family.</text>
</comment>
<dbReference type="InterPro" id="IPR005760">
    <property type="entry name" value="A/G_AdeGlyc_MutY"/>
</dbReference>
<comment type="caution">
    <text evidence="16">The sequence shown here is derived from an EMBL/GenBank/DDBJ whole genome shotgun (WGS) entry which is preliminary data.</text>
</comment>
<keyword evidence="13 14" id="KW-0326">Glycosidase</keyword>
<evidence type="ECO:0000259" key="15">
    <source>
        <dbReference type="SMART" id="SM00478"/>
    </source>
</evidence>